<feature type="domain" description="GST N-terminal" evidence="7">
    <location>
        <begin position="2"/>
        <end position="83"/>
    </location>
</feature>
<keyword evidence="4 9" id="KW-0808">Transferase</keyword>
<dbReference type="GO" id="GO:0004364">
    <property type="term" value="F:glutathione transferase activity"/>
    <property type="evidence" value="ECO:0007669"/>
    <property type="project" value="UniProtKB-EC"/>
</dbReference>
<dbReference type="Pfam" id="PF02798">
    <property type="entry name" value="GST_N"/>
    <property type="match status" value="1"/>
</dbReference>
<organism evidence="9">
    <name type="scientific">Nyssomyia neivai</name>
    <dbReference type="NCBI Taxonomy" id="330878"/>
    <lineage>
        <taxon>Eukaryota</taxon>
        <taxon>Metazoa</taxon>
        <taxon>Ecdysozoa</taxon>
        <taxon>Arthropoda</taxon>
        <taxon>Hexapoda</taxon>
        <taxon>Insecta</taxon>
        <taxon>Pterygota</taxon>
        <taxon>Neoptera</taxon>
        <taxon>Endopterygota</taxon>
        <taxon>Diptera</taxon>
        <taxon>Nematocera</taxon>
        <taxon>Psychodoidea</taxon>
        <taxon>Psychodidae</taxon>
        <taxon>Nyssomyia</taxon>
    </lineage>
</organism>
<dbReference type="InterPro" id="IPR010987">
    <property type="entry name" value="Glutathione-S-Trfase_C-like"/>
</dbReference>
<dbReference type="CDD" id="cd03177">
    <property type="entry name" value="GST_C_Delta_Epsilon"/>
    <property type="match status" value="1"/>
</dbReference>
<dbReference type="PROSITE" id="PS50404">
    <property type="entry name" value="GST_NTER"/>
    <property type="match status" value="1"/>
</dbReference>
<evidence type="ECO:0000256" key="3">
    <source>
        <dbReference type="ARBA" id="ARBA00012452"/>
    </source>
</evidence>
<dbReference type="SFLD" id="SFLDS00019">
    <property type="entry name" value="Glutathione_Transferase_(cytos"/>
    <property type="match status" value="1"/>
</dbReference>
<dbReference type="Gene3D" id="3.40.30.10">
    <property type="entry name" value="Glutaredoxin"/>
    <property type="match status" value="1"/>
</dbReference>
<comment type="catalytic activity">
    <reaction evidence="6">
        <text>RX + glutathione = an S-substituted glutathione + a halide anion + H(+)</text>
        <dbReference type="Rhea" id="RHEA:16437"/>
        <dbReference type="ChEBI" id="CHEBI:15378"/>
        <dbReference type="ChEBI" id="CHEBI:16042"/>
        <dbReference type="ChEBI" id="CHEBI:17792"/>
        <dbReference type="ChEBI" id="CHEBI:57925"/>
        <dbReference type="ChEBI" id="CHEBI:90779"/>
        <dbReference type="EC" id="2.5.1.18"/>
    </reaction>
</comment>
<dbReference type="CDD" id="cd03045">
    <property type="entry name" value="GST_N_Delta_Epsilon"/>
    <property type="match status" value="1"/>
</dbReference>
<dbReference type="InterPro" id="IPR036282">
    <property type="entry name" value="Glutathione-S-Trfase_C_sf"/>
</dbReference>
<dbReference type="InterPro" id="IPR004045">
    <property type="entry name" value="Glutathione_S-Trfase_N"/>
</dbReference>
<feature type="domain" description="GST C-terminal" evidence="8">
    <location>
        <begin position="89"/>
        <end position="214"/>
    </location>
</feature>
<proteinExistence type="inferred from homology"/>
<dbReference type="Pfam" id="PF00043">
    <property type="entry name" value="GST_C"/>
    <property type="match status" value="1"/>
</dbReference>
<name>A0A1L8E4D9_9DIPT</name>
<evidence type="ECO:0000256" key="4">
    <source>
        <dbReference type="ARBA" id="ARBA00022679"/>
    </source>
</evidence>
<comment type="similarity">
    <text evidence="1">Belongs to the GST superfamily. Theta family.</text>
</comment>
<evidence type="ECO:0000256" key="2">
    <source>
        <dbReference type="ARBA" id="ARBA00011738"/>
    </source>
</evidence>
<evidence type="ECO:0000256" key="5">
    <source>
        <dbReference type="ARBA" id="ARBA00041523"/>
    </source>
</evidence>
<dbReference type="FunFam" id="3.40.30.10:FF:000034">
    <property type="entry name" value="glutathione S-transferase 1"/>
    <property type="match status" value="1"/>
</dbReference>
<evidence type="ECO:0000256" key="6">
    <source>
        <dbReference type="ARBA" id="ARBA00047960"/>
    </source>
</evidence>
<dbReference type="PROSITE" id="PS50405">
    <property type="entry name" value="GST_CTER"/>
    <property type="match status" value="1"/>
</dbReference>
<evidence type="ECO:0000256" key="1">
    <source>
        <dbReference type="ARBA" id="ARBA00009899"/>
    </source>
</evidence>
<dbReference type="SFLD" id="SFLDG00358">
    <property type="entry name" value="Main_(cytGST)"/>
    <property type="match status" value="1"/>
</dbReference>
<reference evidence="9" key="1">
    <citation type="submission" date="2016-12" db="EMBL/GenBank/DDBJ databases">
        <title>An insight into the sialome and mialome of the sand fly, Nyssomyia neivai.</title>
        <authorList>
            <person name="Sebastian V."/>
            <person name="Goulart T.M."/>
            <person name="Oliveira W."/>
            <person name="Calvo E."/>
            <person name="Oliveira L.F."/>
            <person name="Pinto M.C."/>
            <person name="Rosselino A.M."/>
            <person name="Ribeiro J.M."/>
        </authorList>
    </citation>
    <scope>NUCLEOTIDE SEQUENCE</scope>
</reference>
<evidence type="ECO:0000259" key="7">
    <source>
        <dbReference type="PROSITE" id="PS50404"/>
    </source>
</evidence>
<evidence type="ECO:0000313" key="9">
    <source>
        <dbReference type="EMBL" id="JAV13610.1"/>
    </source>
</evidence>
<dbReference type="PANTHER" id="PTHR43969:SF9">
    <property type="entry name" value="GLUTATHIONE S TRANSFERASE D10, ISOFORM A-RELATED"/>
    <property type="match status" value="1"/>
</dbReference>
<protein>
    <recommendedName>
        <fullName evidence="3">glutathione transferase</fullName>
        <ecNumber evidence="3">2.5.1.18</ecNumber>
    </recommendedName>
    <alternativeName>
        <fullName evidence="5">GST class-theta</fullName>
    </alternativeName>
</protein>
<evidence type="ECO:0000259" key="8">
    <source>
        <dbReference type="PROSITE" id="PS50405"/>
    </source>
</evidence>
<dbReference type="Gene3D" id="1.20.1050.10">
    <property type="match status" value="1"/>
</dbReference>
<dbReference type="InterPro" id="IPR040079">
    <property type="entry name" value="Glutathione_S-Trfase"/>
</dbReference>
<accession>A0A1L8E4D9</accession>
<dbReference type="InterPro" id="IPR036249">
    <property type="entry name" value="Thioredoxin-like_sf"/>
</dbReference>
<dbReference type="AlphaFoldDB" id="A0A1L8E4D9"/>
<dbReference type="SUPFAM" id="SSF47616">
    <property type="entry name" value="GST C-terminal domain-like"/>
    <property type="match status" value="1"/>
</dbReference>
<dbReference type="PANTHER" id="PTHR43969">
    <property type="entry name" value="GLUTATHIONE S TRANSFERASE D10, ISOFORM A-RELATED"/>
    <property type="match status" value="1"/>
</dbReference>
<dbReference type="InterPro" id="IPR004046">
    <property type="entry name" value="GST_C"/>
</dbReference>
<sequence length="221" mass="24830">MAPIKFYHMPAGSPSRAVALLVKNLKLDVEVIEVDVLNGEQKSPEFMKINPQHIIPTIDDNGFILWESRAILTYLVTSKAPGHSLYPTDPKIRALIDSRMYFDATVLYGRAREIIFPILFLGAKTVDETRKQAIYQALDLLNTFLDGRTWIAADHPTLADLSILASFTTLVYCGVNVSKYTNVMRWYKRCESLPGFDENENGAKTFGNVVKGKLGITVTWD</sequence>
<dbReference type="EMBL" id="GFDF01000474">
    <property type="protein sequence ID" value="JAV13610.1"/>
    <property type="molecule type" value="Transcribed_RNA"/>
</dbReference>
<dbReference type="FunFam" id="1.20.1050.10:FF:000007">
    <property type="entry name" value="Glutathione S-transferase 1-1"/>
    <property type="match status" value="1"/>
</dbReference>
<dbReference type="EC" id="2.5.1.18" evidence="3"/>
<comment type="subunit">
    <text evidence="2">Homodimer.</text>
</comment>
<dbReference type="SUPFAM" id="SSF52833">
    <property type="entry name" value="Thioredoxin-like"/>
    <property type="match status" value="1"/>
</dbReference>
<dbReference type="GO" id="GO:0006749">
    <property type="term" value="P:glutathione metabolic process"/>
    <property type="evidence" value="ECO:0007669"/>
    <property type="project" value="TreeGrafter"/>
</dbReference>